<proteinExistence type="predicted"/>
<dbReference type="EMBL" id="ML145093">
    <property type="protein sequence ID" value="TBU62566.1"/>
    <property type="molecule type" value="Genomic_DNA"/>
</dbReference>
<dbReference type="Proteomes" id="UP000292082">
    <property type="component" value="Unassembled WGS sequence"/>
</dbReference>
<dbReference type="AlphaFoldDB" id="A0A4Q9Q6F3"/>
<evidence type="ECO:0000313" key="3">
    <source>
        <dbReference type="Proteomes" id="UP000292082"/>
    </source>
</evidence>
<name>A0A4Q9Q6F3_9APHY</name>
<sequence>MDVLYQTYGIDPGNAAAFSASVNPLASGAPSSLDTPTSIGPRPPPDFAEEQNGPMRDSLSPSPEWDASRATTPSAANLLSASLPRAKHGRTNGDDDDDYLTRPRMPLASHILRAKTTDKCQAANLSVVQTEEALAFCDLPIHEKLIDIKIHLLQSENDLLQRYFKQYHRHPDYLARLRTFLGAVLFAHSTPAYVNNITNSIAAPEYLEHHLDVVALTSQCRDDPVDWGFVKSSIANETSQMRSVMKAKLDASIKNKYDIYALTTDILMYDIRPREEHWARFAFLRHCVEQYQASGKNSKFFWPYVDERLLEIRTKLKTVDAAERKEAETKYVPFSA</sequence>
<gene>
    <name evidence="2" type="ORF">BD310DRAFT_810712</name>
</gene>
<evidence type="ECO:0000313" key="2">
    <source>
        <dbReference type="EMBL" id="TBU62566.1"/>
    </source>
</evidence>
<protein>
    <submittedName>
        <fullName evidence="2">Uncharacterized protein</fullName>
    </submittedName>
</protein>
<evidence type="ECO:0000256" key="1">
    <source>
        <dbReference type="SAM" id="MobiDB-lite"/>
    </source>
</evidence>
<feature type="compositionally biased region" description="Polar residues" evidence="1">
    <location>
        <begin position="26"/>
        <end position="38"/>
    </location>
</feature>
<dbReference type="STRING" id="114155.A0A4Q9Q6F3"/>
<accession>A0A4Q9Q6F3</accession>
<organism evidence="2 3">
    <name type="scientific">Dichomitus squalens</name>
    <dbReference type="NCBI Taxonomy" id="114155"/>
    <lineage>
        <taxon>Eukaryota</taxon>
        <taxon>Fungi</taxon>
        <taxon>Dikarya</taxon>
        <taxon>Basidiomycota</taxon>
        <taxon>Agaricomycotina</taxon>
        <taxon>Agaricomycetes</taxon>
        <taxon>Polyporales</taxon>
        <taxon>Polyporaceae</taxon>
        <taxon>Dichomitus</taxon>
    </lineage>
</organism>
<keyword evidence="3" id="KW-1185">Reference proteome</keyword>
<reference evidence="2 3" key="1">
    <citation type="submission" date="2019-01" db="EMBL/GenBank/DDBJ databases">
        <title>Draft genome sequences of three monokaryotic isolates of the white-rot basidiomycete fungus Dichomitus squalens.</title>
        <authorList>
            <consortium name="DOE Joint Genome Institute"/>
            <person name="Lopez S.C."/>
            <person name="Andreopoulos B."/>
            <person name="Pangilinan J."/>
            <person name="Lipzen A."/>
            <person name="Riley R."/>
            <person name="Ahrendt S."/>
            <person name="Ng V."/>
            <person name="Barry K."/>
            <person name="Daum C."/>
            <person name="Grigoriev I.V."/>
            <person name="Hilden K.S."/>
            <person name="Makela M.R."/>
            <person name="de Vries R.P."/>
        </authorList>
    </citation>
    <scope>NUCLEOTIDE SEQUENCE [LARGE SCALE GENOMIC DNA]</scope>
    <source>
        <strain evidence="2 3">CBS 464.89</strain>
    </source>
</reference>
<feature type="compositionally biased region" description="Polar residues" evidence="1">
    <location>
        <begin position="69"/>
        <end position="80"/>
    </location>
</feature>
<feature type="region of interest" description="Disordered" evidence="1">
    <location>
        <begin position="26"/>
        <end position="102"/>
    </location>
</feature>